<feature type="domain" description="Fibronectin type-III" evidence="5">
    <location>
        <begin position="157"/>
        <end position="252"/>
    </location>
</feature>
<evidence type="ECO:0000259" key="5">
    <source>
        <dbReference type="PROSITE" id="PS50853"/>
    </source>
</evidence>
<evidence type="ECO:0000313" key="7">
    <source>
        <dbReference type="Proteomes" id="UP000437017"/>
    </source>
</evidence>
<name>A0A6A1QE58_BALPH</name>
<dbReference type="PANTHER" id="PTHR46708">
    <property type="entry name" value="TENASCIN"/>
    <property type="match status" value="1"/>
</dbReference>
<dbReference type="PROSITE" id="PS50853">
    <property type="entry name" value="FN3"/>
    <property type="match status" value="2"/>
</dbReference>
<dbReference type="AlphaFoldDB" id="A0A6A1QE58"/>
<comment type="caution">
    <text evidence="6">The sequence shown here is derived from an EMBL/GenBank/DDBJ whole genome shotgun (WGS) entry which is preliminary data.</text>
</comment>
<feature type="region of interest" description="Disordered" evidence="3">
    <location>
        <begin position="593"/>
        <end position="659"/>
    </location>
</feature>
<dbReference type="OrthoDB" id="10256829at2759"/>
<feature type="region of interest" description="Disordered" evidence="3">
    <location>
        <begin position="1"/>
        <end position="50"/>
    </location>
</feature>
<dbReference type="InterPro" id="IPR003961">
    <property type="entry name" value="FN3_dom"/>
</dbReference>
<dbReference type="InterPro" id="IPR013783">
    <property type="entry name" value="Ig-like_fold"/>
</dbReference>
<evidence type="ECO:0000259" key="4">
    <source>
        <dbReference type="PROSITE" id="PS50234"/>
    </source>
</evidence>
<feature type="non-terminal residue" evidence="6">
    <location>
        <position position="659"/>
    </location>
</feature>
<feature type="compositionally biased region" description="Basic and acidic residues" evidence="3">
    <location>
        <begin position="650"/>
        <end position="659"/>
    </location>
</feature>
<dbReference type="PROSITE" id="PS50234">
    <property type="entry name" value="VWFA"/>
    <property type="match status" value="1"/>
</dbReference>
<proteinExistence type="predicted"/>
<dbReference type="Pfam" id="PF00092">
    <property type="entry name" value="VWA"/>
    <property type="match status" value="1"/>
</dbReference>
<feature type="compositionally biased region" description="Basic and acidic residues" evidence="3">
    <location>
        <begin position="7"/>
        <end position="18"/>
    </location>
</feature>
<dbReference type="CDD" id="cd00063">
    <property type="entry name" value="FN3"/>
    <property type="match status" value="2"/>
</dbReference>
<feature type="region of interest" description="Disordered" evidence="3">
    <location>
        <begin position="248"/>
        <end position="293"/>
    </location>
</feature>
<dbReference type="Gene3D" id="3.40.50.410">
    <property type="entry name" value="von Willebrand factor, type A domain"/>
    <property type="match status" value="1"/>
</dbReference>
<evidence type="ECO:0000256" key="1">
    <source>
        <dbReference type="ARBA" id="ARBA00004239"/>
    </source>
</evidence>
<keyword evidence="2" id="KW-0677">Repeat</keyword>
<comment type="subcellular location">
    <subcellularLocation>
        <location evidence="1">Secreted</location>
        <location evidence="1">Extracellular space</location>
    </subcellularLocation>
</comment>
<dbReference type="SUPFAM" id="SSF53300">
    <property type="entry name" value="vWA-like"/>
    <property type="match status" value="1"/>
</dbReference>
<dbReference type="SMART" id="SM00060">
    <property type="entry name" value="FN3"/>
    <property type="match status" value="2"/>
</dbReference>
<dbReference type="Gene3D" id="2.60.40.10">
    <property type="entry name" value="Immunoglobulins"/>
    <property type="match status" value="2"/>
</dbReference>
<dbReference type="InterPro" id="IPR036116">
    <property type="entry name" value="FN3_sf"/>
</dbReference>
<gene>
    <name evidence="6" type="ORF">E2I00_017073</name>
</gene>
<dbReference type="GO" id="GO:0005576">
    <property type="term" value="C:extracellular region"/>
    <property type="evidence" value="ECO:0007669"/>
    <property type="project" value="UniProtKB-SubCell"/>
</dbReference>
<feature type="domain" description="Fibronectin type-III" evidence="5">
    <location>
        <begin position="366"/>
        <end position="457"/>
    </location>
</feature>
<dbReference type="EMBL" id="SGJD01000562">
    <property type="protein sequence ID" value="KAB0404626.1"/>
    <property type="molecule type" value="Genomic_DNA"/>
</dbReference>
<dbReference type="Proteomes" id="UP000437017">
    <property type="component" value="Unassembled WGS sequence"/>
</dbReference>
<feature type="domain" description="VWFA" evidence="4">
    <location>
        <begin position="287"/>
        <end position="358"/>
    </location>
</feature>
<sequence length="659" mass="69651">SATLGSEARDQAQGDEKTQVSPRARVKRGLPARDQVSQSRGAQEGQPGVRCGSSPGLVGCTAGGPQVSTGPDNGVRSVLTLLFPCWNPSLLGSGLRDPAPALKASGALSSCRFWSRRPCPGGHVQLEPRTMSVRVCPHLGVGLWLWLGVTLGLGQGQGGRLRLAVLPEDRLQMKWRESEGSSLGYLVQVKPRAGDLEQEVMLTTKTPEATVGGLSPSKGYTLQIFALTGSGNVLLARRDPSRLSAVKDLKSNSVNRSSRRPPGAALEPTPSRVGSPGLEPPVASAPSQDLPTRGDLEWKKVKDFLASIIEPFEIGPDKVQVGLTQYSGDPQTEWDLNAFGTKEEVLAAVRGLRYRGGNTFTAAPAPPRHLSFSDVSHDSARVSWEGTARPVRLFRVSYVSSKSGHAGQTEAPGNATSATLGPLSSSTTYTVRVTCLYPGGSSSTLTGRLTTRKVPSPSQLSVTELPGDEVQLEWVAAVASGVLVYQITWTPLGEGKAHKVWGERTFPTPVPGVQTPMLHPGDIGLHVAQAGPQRVDTASRGFDLMAAFGLVEKEYASIRGVAMEPSAFGPTRTFTLFKDAQLTRRARVLCEGEDACDGPGSGDHGPGLPGPKGERGEKSTRPPMPILEAPRAFGTRSEARLPGEGGHGGPRPEDRGTGP</sequence>
<evidence type="ECO:0000313" key="6">
    <source>
        <dbReference type="EMBL" id="KAB0404626.1"/>
    </source>
</evidence>
<evidence type="ECO:0008006" key="8">
    <source>
        <dbReference type="Google" id="ProtNLM"/>
    </source>
</evidence>
<dbReference type="PANTHER" id="PTHR46708:SF2">
    <property type="entry name" value="FIBRONECTIN TYPE-III DOMAIN-CONTAINING PROTEIN"/>
    <property type="match status" value="1"/>
</dbReference>
<keyword evidence="7" id="KW-1185">Reference proteome</keyword>
<organism evidence="6 7">
    <name type="scientific">Balaenoptera physalus</name>
    <name type="common">Fin whale</name>
    <name type="synonym">Balaena physalus</name>
    <dbReference type="NCBI Taxonomy" id="9770"/>
    <lineage>
        <taxon>Eukaryota</taxon>
        <taxon>Metazoa</taxon>
        <taxon>Chordata</taxon>
        <taxon>Craniata</taxon>
        <taxon>Vertebrata</taxon>
        <taxon>Euteleostomi</taxon>
        <taxon>Mammalia</taxon>
        <taxon>Eutheria</taxon>
        <taxon>Laurasiatheria</taxon>
        <taxon>Artiodactyla</taxon>
        <taxon>Whippomorpha</taxon>
        <taxon>Cetacea</taxon>
        <taxon>Mysticeti</taxon>
        <taxon>Balaenopteridae</taxon>
        <taxon>Balaenoptera</taxon>
    </lineage>
</organism>
<dbReference type="Pfam" id="PF00041">
    <property type="entry name" value="fn3"/>
    <property type="match status" value="2"/>
</dbReference>
<feature type="non-terminal residue" evidence="6">
    <location>
        <position position="1"/>
    </location>
</feature>
<dbReference type="FunFam" id="2.60.40.10:FF:000234">
    <property type="entry name" value="Collagen, type XII, alpha 1"/>
    <property type="match status" value="1"/>
</dbReference>
<reference evidence="6 7" key="1">
    <citation type="journal article" date="2019" name="PLoS ONE">
        <title>Genomic analyses reveal an absence of contemporary introgressive admixture between fin whales and blue whales, despite known hybrids.</title>
        <authorList>
            <person name="Westbury M.V."/>
            <person name="Petersen B."/>
            <person name="Lorenzen E.D."/>
        </authorList>
    </citation>
    <scope>NUCLEOTIDE SEQUENCE [LARGE SCALE GENOMIC DNA]</scope>
    <source>
        <strain evidence="6">FinWhale-01</strain>
    </source>
</reference>
<dbReference type="SUPFAM" id="SSF49265">
    <property type="entry name" value="Fibronectin type III"/>
    <property type="match status" value="2"/>
</dbReference>
<accession>A0A6A1QE58</accession>
<dbReference type="InterPro" id="IPR036465">
    <property type="entry name" value="vWFA_dom_sf"/>
</dbReference>
<evidence type="ECO:0000256" key="3">
    <source>
        <dbReference type="SAM" id="MobiDB-lite"/>
    </source>
</evidence>
<dbReference type="FunFam" id="2.60.40.10:FF:000953">
    <property type="entry name" value="Collagen, type XX, alpha 1"/>
    <property type="match status" value="1"/>
</dbReference>
<dbReference type="InterPro" id="IPR002035">
    <property type="entry name" value="VWF_A"/>
</dbReference>
<protein>
    <recommendedName>
        <fullName evidence="8">Fibronectin type-III domain-containing protein</fullName>
    </recommendedName>
</protein>
<dbReference type="InterPro" id="IPR050991">
    <property type="entry name" value="ECM_Regulatory_Proteins"/>
</dbReference>
<evidence type="ECO:0000256" key="2">
    <source>
        <dbReference type="ARBA" id="ARBA00022737"/>
    </source>
</evidence>